<dbReference type="InterPro" id="IPR002649">
    <property type="entry name" value="tRNA_m1G_MeTrfase_TrmD"/>
</dbReference>
<dbReference type="PANTHER" id="PTHR46417:SF1">
    <property type="entry name" value="TRNA (GUANINE-N(1)-)-METHYLTRANSFERASE"/>
    <property type="match status" value="1"/>
</dbReference>
<comment type="subunit">
    <text evidence="4 15 17">Homodimer.</text>
</comment>
<evidence type="ECO:0000256" key="2">
    <source>
        <dbReference type="ARBA" id="ARBA00004496"/>
    </source>
</evidence>
<evidence type="ECO:0000256" key="5">
    <source>
        <dbReference type="ARBA" id="ARBA00012807"/>
    </source>
</evidence>
<sequence>MLITKIIMKITFITLFPEYFDLFKNHSIIKKAIDNKKIKIKILNPRDFVKDKNKQVDDYIYGGGPGMLMLIDPVVNAIEKARTKNSFVILTSPKGRKLKQDFVKELVSFKKEIIVVCGHYEGIDARIKHFIDLEISLGEFILTGGEIVAMAIADAIIRLIPDVINKDSLITESFENDLIEADHYTRPRNFRNYSVPDVLLSGDHKKIDDWRKASAIENTKQFKKNNKKK</sequence>
<dbReference type="NCBIfam" id="TIGR00088">
    <property type="entry name" value="trmD"/>
    <property type="match status" value="1"/>
</dbReference>
<dbReference type="GO" id="GO:0002939">
    <property type="term" value="P:tRNA N1-guanine methylation"/>
    <property type="evidence" value="ECO:0007669"/>
    <property type="project" value="TreeGrafter"/>
</dbReference>
<evidence type="ECO:0000313" key="20">
    <source>
        <dbReference type="Proteomes" id="UP000242141"/>
    </source>
</evidence>
<dbReference type="GO" id="GO:0005829">
    <property type="term" value="C:cytosol"/>
    <property type="evidence" value="ECO:0007669"/>
    <property type="project" value="TreeGrafter"/>
</dbReference>
<evidence type="ECO:0000256" key="16">
    <source>
        <dbReference type="PIRSR" id="PIRSR000386-1"/>
    </source>
</evidence>
<keyword evidence="11 15" id="KW-0819">tRNA processing</keyword>
<evidence type="ECO:0000256" key="17">
    <source>
        <dbReference type="RuleBase" id="RU003464"/>
    </source>
</evidence>
<feature type="domain" description="tRNA methyltransferase TRMD/TRM10-type" evidence="18">
    <location>
        <begin position="8"/>
        <end position="223"/>
    </location>
</feature>
<comment type="catalytic activity">
    <reaction evidence="14 15 17">
        <text>guanosine(37) in tRNA + S-adenosyl-L-methionine = N(1)-methylguanosine(37) in tRNA + S-adenosyl-L-homocysteine + H(+)</text>
        <dbReference type="Rhea" id="RHEA:36899"/>
        <dbReference type="Rhea" id="RHEA-COMP:10145"/>
        <dbReference type="Rhea" id="RHEA-COMP:10147"/>
        <dbReference type="ChEBI" id="CHEBI:15378"/>
        <dbReference type="ChEBI" id="CHEBI:57856"/>
        <dbReference type="ChEBI" id="CHEBI:59789"/>
        <dbReference type="ChEBI" id="CHEBI:73542"/>
        <dbReference type="ChEBI" id="CHEBI:74269"/>
        <dbReference type="EC" id="2.1.1.228"/>
    </reaction>
</comment>
<protein>
    <recommendedName>
        <fullName evidence="6 15">tRNA (guanine-N(1)-)-methyltransferase</fullName>
        <ecNumber evidence="5 15">2.1.1.228</ecNumber>
    </recommendedName>
    <alternativeName>
        <fullName evidence="12 15">M1G-methyltransferase</fullName>
    </alternativeName>
    <alternativeName>
        <fullName evidence="13 15">tRNA [GM37] methyltransferase</fullName>
    </alternativeName>
</protein>
<dbReference type="Gene3D" id="1.10.1270.20">
    <property type="entry name" value="tRNA(m1g37)methyltransferase, domain 2"/>
    <property type="match status" value="1"/>
</dbReference>
<evidence type="ECO:0000256" key="4">
    <source>
        <dbReference type="ARBA" id="ARBA00011738"/>
    </source>
</evidence>
<dbReference type="FunFam" id="3.40.1280.10:FF:000001">
    <property type="entry name" value="tRNA (guanine-N(1)-)-methyltransferase"/>
    <property type="match status" value="1"/>
</dbReference>
<dbReference type="InterPro" id="IPR023148">
    <property type="entry name" value="tRNA_m1G_MeTrfase_C_sf"/>
</dbReference>
<dbReference type="PIRSF" id="PIRSF000386">
    <property type="entry name" value="tRNA_mtase"/>
    <property type="match status" value="1"/>
</dbReference>
<dbReference type="EC" id="2.1.1.228" evidence="5 15"/>
<dbReference type="AlphaFoldDB" id="A0A0G7ZM64"/>
<gene>
    <name evidence="15" type="primary">trmD</name>
    <name evidence="19" type="ORF">HEPPS_05120</name>
</gene>
<evidence type="ECO:0000259" key="18">
    <source>
        <dbReference type="Pfam" id="PF01746"/>
    </source>
</evidence>
<evidence type="ECO:0000256" key="7">
    <source>
        <dbReference type="ARBA" id="ARBA00022490"/>
    </source>
</evidence>
<evidence type="ECO:0000256" key="12">
    <source>
        <dbReference type="ARBA" id="ARBA00029736"/>
    </source>
</evidence>
<comment type="caution">
    <text evidence="15">Lacks conserved residue(s) required for the propagation of feature annotation.</text>
</comment>
<keyword evidence="20" id="KW-1185">Reference proteome</keyword>
<comment type="function">
    <text evidence="1 15 17">Specifically methylates guanosine-37 in various tRNAs.</text>
</comment>
<dbReference type="CDD" id="cd18080">
    <property type="entry name" value="TrmD-like"/>
    <property type="match status" value="1"/>
</dbReference>
<comment type="similarity">
    <text evidence="3 15 17">Belongs to the RNA methyltransferase TrmD family.</text>
</comment>
<evidence type="ECO:0000256" key="14">
    <source>
        <dbReference type="ARBA" id="ARBA00047783"/>
    </source>
</evidence>
<evidence type="ECO:0000256" key="15">
    <source>
        <dbReference type="HAMAP-Rule" id="MF_00605"/>
    </source>
</evidence>
<accession>A0A0G7ZM64</accession>
<dbReference type="NCBIfam" id="NF000648">
    <property type="entry name" value="PRK00026.1"/>
    <property type="match status" value="1"/>
</dbReference>
<evidence type="ECO:0000256" key="3">
    <source>
        <dbReference type="ARBA" id="ARBA00007630"/>
    </source>
</evidence>
<organism evidence="19 20">
    <name type="scientific">Candidatus Hepatoplasma crinochetorum</name>
    <dbReference type="NCBI Taxonomy" id="295596"/>
    <lineage>
        <taxon>Bacteria</taxon>
        <taxon>Bacillati</taxon>
        <taxon>Mycoplasmatota</taxon>
        <taxon>Mollicutes</taxon>
        <taxon>Candidatus Hepatoplasmataceae</taxon>
        <taxon>Candidatus Hepatoplasma</taxon>
    </lineage>
</organism>
<dbReference type="PANTHER" id="PTHR46417">
    <property type="entry name" value="TRNA (GUANINE-N(1)-)-METHYLTRANSFERASE"/>
    <property type="match status" value="1"/>
</dbReference>
<dbReference type="Proteomes" id="UP000242141">
    <property type="component" value="Unassembled WGS sequence"/>
</dbReference>
<dbReference type="GO" id="GO:0052906">
    <property type="term" value="F:tRNA (guanine(37)-N1)-methyltransferase activity"/>
    <property type="evidence" value="ECO:0007669"/>
    <property type="project" value="UniProtKB-UniRule"/>
</dbReference>
<dbReference type="Gene3D" id="3.40.1280.10">
    <property type="match status" value="1"/>
</dbReference>
<dbReference type="SUPFAM" id="SSF75217">
    <property type="entry name" value="alpha/beta knot"/>
    <property type="match status" value="1"/>
</dbReference>
<dbReference type="InterPro" id="IPR029028">
    <property type="entry name" value="Alpha/beta_knot_MTases"/>
</dbReference>
<feature type="binding site" evidence="15 16">
    <location>
        <position position="118"/>
    </location>
    <ligand>
        <name>S-adenosyl-L-methionine</name>
        <dbReference type="ChEBI" id="CHEBI:59789"/>
    </ligand>
</feature>
<proteinExistence type="inferred from homology"/>
<dbReference type="Pfam" id="PF01746">
    <property type="entry name" value="tRNA_m1G_MT"/>
    <property type="match status" value="1"/>
</dbReference>
<dbReference type="HAMAP" id="MF_00605">
    <property type="entry name" value="TrmD"/>
    <property type="match status" value="1"/>
</dbReference>
<keyword evidence="10 15" id="KW-0949">S-adenosyl-L-methionine</keyword>
<evidence type="ECO:0000256" key="8">
    <source>
        <dbReference type="ARBA" id="ARBA00022603"/>
    </source>
</evidence>
<dbReference type="InterPro" id="IPR029026">
    <property type="entry name" value="tRNA_m1G_MTases_N"/>
</dbReference>
<evidence type="ECO:0000313" key="19">
    <source>
        <dbReference type="EMBL" id="CRX37282.1"/>
    </source>
</evidence>
<evidence type="ECO:0000256" key="11">
    <source>
        <dbReference type="ARBA" id="ARBA00022694"/>
    </source>
</evidence>
<keyword evidence="7 15" id="KW-0963">Cytoplasm</keyword>
<evidence type="ECO:0000256" key="13">
    <source>
        <dbReference type="ARBA" id="ARBA00033392"/>
    </source>
</evidence>
<keyword evidence="8 15" id="KW-0489">Methyltransferase</keyword>
<evidence type="ECO:0000256" key="9">
    <source>
        <dbReference type="ARBA" id="ARBA00022679"/>
    </source>
</evidence>
<keyword evidence="9 15" id="KW-0808">Transferase</keyword>
<feature type="binding site" evidence="16">
    <location>
        <begin position="137"/>
        <end position="142"/>
    </location>
    <ligand>
        <name>S-adenosyl-L-methionine</name>
        <dbReference type="ChEBI" id="CHEBI:59789"/>
    </ligand>
</feature>
<evidence type="ECO:0000256" key="1">
    <source>
        <dbReference type="ARBA" id="ARBA00002634"/>
    </source>
</evidence>
<reference evidence="20" key="1">
    <citation type="submission" date="2015-05" db="EMBL/GenBank/DDBJ databases">
        <authorList>
            <person name="Collingro A."/>
        </authorList>
    </citation>
    <scope>NUCLEOTIDE SEQUENCE [LARGE SCALE GENOMIC DNA]</scope>
    <source>
        <strain evidence="20">Ps</strain>
    </source>
</reference>
<evidence type="ECO:0000256" key="6">
    <source>
        <dbReference type="ARBA" id="ARBA00014679"/>
    </source>
</evidence>
<name>A0A0G7ZM64_9MOLU</name>
<dbReference type="EMBL" id="CWGI01000001">
    <property type="protein sequence ID" value="CRX37282.1"/>
    <property type="molecule type" value="Genomic_DNA"/>
</dbReference>
<dbReference type="InterPro" id="IPR016009">
    <property type="entry name" value="tRNA_MeTrfase_TRMD/TRM10"/>
</dbReference>
<comment type="subcellular location">
    <subcellularLocation>
        <location evidence="2 15 17">Cytoplasm</location>
    </subcellularLocation>
</comment>
<evidence type="ECO:0000256" key="10">
    <source>
        <dbReference type="ARBA" id="ARBA00022691"/>
    </source>
</evidence>